<organism evidence="4 5">
    <name type="scientific">Flammeovirga pectinis</name>
    <dbReference type="NCBI Taxonomy" id="2494373"/>
    <lineage>
        <taxon>Bacteria</taxon>
        <taxon>Pseudomonadati</taxon>
        <taxon>Bacteroidota</taxon>
        <taxon>Cytophagia</taxon>
        <taxon>Cytophagales</taxon>
        <taxon>Flammeovirgaceae</taxon>
        <taxon>Flammeovirga</taxon>
    </lineage>
</organism>
<dbReference type="Gene3D" id="2.60.40.3620">
    <property type="match status" value="1"/>
</dbReference>
<reference evidence="4 5" key="1">
    <citation type="submission" date="2018-12" db="EMBL/GenBank/DDBJ databases">
        <title>Flammeovirga pectinis sp. nov., isolated from the gut of the Korean scallop, Patinopecten yessoensis.</title>
        <authorList>
            <person name="Bae J.-W."/>
            <person name="Jeong Y.-S."/>
            <person name="Kang W."/>
        </authorList>
    </citation>
    <scope>NUCLEOTIDE SEQUENCE [LARGE SCALE GENOMIC DNA]</scope>
    <source>
        <strain evidence="4 5">L12M1</strain>
    </source>
</reference>
<feature type="domain" description="SusE outer membrane protein" evidence="3">
    <location>
        <begin position="39"/>
        <end position="117"/>
    </location>
</feature>
<dbReference type="EMBL" id="CP034562">
    <property type="protein sequence ID" value="AZQ61677.1"/>
    <property type="molecule type" value="Genomic_DNA"/>
</dbReference>
<gene>
    <name evidence="4" type="ORF">EI427_05345</name>
</gene>
<sequence>MKMKKLNFLSASLLFILSAFIFSSCSTDELEAIVEDLIPESSQLTAPTNTEAVLQASEVDNVFETYTWTEASFGDEKANNYELSIYYGGGVVVLKETTELSAAVTVGEMDAAIKEAAGSFEDAGDAVSFKIGVVSHFNNEVVTVSDPHDLTVTTIAVVEDNTEEPAEEPGEEDNSEEPTDRVAHENDGLWGVIGDATGSWDADQDLLYNAETEVYSITLDLVLGNIKFRKSDDWAVNLGGTTEALVHDGDNIAITEAGNYTIELTVDESGDSAVGTFTMTKN</sequence>
<proteinExistence type="predicted"/>
<dbReference type="GO" id="GO:2001070">
    <property type="term" value="F:starch binding"/>
    <property type="evidence" value="ECO:0007669"/>
    <property type="project" value="InterPro"/>
</dbReference>
<name>A0A3S9P0F8_9BACT</name>
<feature type="chain" id="PRO_5019005451" evidence="2">
    <location>
        <begin position="22"/>
        <end position="282"/>
    </location>
</feature>
<evidence type="ECO:0000259" key="3">
    <source>
        <dbReference type="Pfam" id="PF14292"/>
    </source>
</evidence>
<evidence type="ECO:0000313" key="5">
    <source>
        <dbReference type="Proteomes" id="UP000267268"/>
    </source>
</evidence>
<dbReference type="OrthoDB" id="975117at2"/>
<keyword evidence="2" id="KW-0732">Signal</keyword>
<feature type="compositionally biased region" description="Acidic residues" evidence="1">
    <location>
        <begin position="160"/>
        <end position="177"/>
    </location>
</feature>
<evidence type="ECO:0000256" key="2">
    <source>
        <dbReference type="SAM" id="SignalP"/>
    </source>
</evidence>
<feature type="region of interest" description="Disordered" evidence="1">
    <location>
        <begin position="160"/>
        <end position="182"/>
    </location>
</feature>
<evidence type="ECO:0000313" key="4">
    <source>
        <dbReference type="EMBL" id="AZQ61677.1"/>
    </source>
</evidence>
<dbReference type="PROSITE" id="PS51257">
    <property type="entry name" value="PROKAR_LIPOPROTEIN"/>
    <property type="match status" value="1"/>
</dbReference>
<keyword evidence="5" id="KW-1185">Reference proteome</keyword>
<dbReference type="Pfam" id="PF14292">
    <property type="entry name" value="SusE"/>
    <property type="match status" value="1"/>
</dbReference>
<feature type="signal peptide" evidence="2">
    <location>
        <begin position="1"/>
        <end position="21"/>
    </location>
</feature>
<protein>
    <submittedName>
        <fullName evidence="4">SusF/SusE family outer membrane protein</fullName>
    </submittedName>
</protein>
<dbReference type="KEGG" id="fll:EI427_05345"/>
<dbReference type="InterPro" id="IPR025970">
    <property type="entry name" value="SusE"/>
</dbReference>
<dbReference type="Proteomes" id="UP000267268">
    <property type="component" value="Chromosome 1"/>
</dbReference>
<dbReference type="GO" id="GO:0019867">
    <property type="term" value="C:outer membrane"/>
    <property type="evidence" value="ECO:0007669"/>
    <property type="project" value="InterPro"/>
</dbReference>
<evidence type="ECO:0000256" key="1">
    <source>
        <dbReference type="SAM" id="MobiDB-lite"/>
    </source>
</evidence>
<dbReference type="AlphaFoldDB" id="A0A3S9P0F8"/>
<accession>A0A3S9P0F8</accession>